<dbReference type="EMBL" id="CAJSTJ010000129">
    <property type="protein sequence ID" value="CAG7559686.1"/>
    <property type="molecule type" value="Genomic_DNA"/>
</dbReference>
<dbReference type="SMART" id="SM00881">
    <property type="entry name" value="CoA_binding"/>
    <property type="match status" value="1"/>
</dbReference>
<name>A0A8J2NAH4_FUSEQ</name>
<accession>A0A8J2NAH4</accession>
<gene>
    <name evidence="3" type="ORF">FEQUK3_LOCUS5394</name>
</gene>
<dbReference type="PANTHER" id="PTHR11117">
    <property type="entry name" value="SUCCINYL-COA LIGASE SUBUNIT ALPHA"/>
    <property type="match status" value="1"/>
</dbReference>
<comment type="caution">
    <text evidence="3">The sequence shown here is derived from an EMBL/GenBank/DDBJ whole genome shotgun (WGS) entry which is preliminary data.</text>
</comment>
<dbReference type="AlphaFoldDB" id="A0A8J2NAH4"/>
<dbReference type="GO" id="GO:0000166">
    <property type="term" value="F:nucleotide binding"/>
    <property type="evidence" value="ECO:0007669"/>
    <property type="project" value="UniProtKB-KW"/>
</dbReference>
<evidence type="ECO:0000259" key="2">
    <source>
        <dbReference type="SMART" id="SM00881"/>
    </source>
</evidence>
<dbReference type="PROSITE" id="PS01216">
    <property type="entry name" value="SUCCINYL_COA_LIG_1"/>
    <property type="match status" value="1"/>
</dbReference>
<proteinExistence type="predicted"/>
<dbReference type="InterPro" id="IPR033847">
    <property type="entry name" value="Citrt_syn/SCS-alpha_CS"/>
</dbReference>
<dbReference type="GO" id="GO:0004776">
    <property type="term" value="F:succinate-CoA ligase (GDP-forming) activity"/>
    <property type="evidence" value="ECO:0007669"/>
    <property type="project" value="TreeGrafter"/>
</dbReference>
<dbReference type="GO" id="GO:0004775">
    <property type="term" value="F:succinate-CoA ligase (ADP-forming) activity"/>
    <property type="evidence" value="ECO:0007669"/>
    <property type="project" value="TreeGrafter"/>
</dbReference>
<dbReference type="PANTHER" id="PTHR11117:SF6">
    <property type="entry name" value="SYNTHETASE SUBUNIT ALPHA, PUTATIVE (AFU_ORTHOLOGUE AFUA_1G10830)-RELATED"/>
    <property type="match status" value="1"/>
</dbReference>
<reference evidence="3" key="1">
    <citation type="submission" date="2021-05" db="EMBL/GenBank/DDBJ databases">
        <authorList>
            <person name="Khan N."/>
        </authorList>
    </citation>
    <scope>NUCLEOTIDE SEQUENCE</scope>
</reference>
<dbReference type="Proteomes" id="UP000693738">
    <property type="component" value="Unassembled WGS sequence"/>
</dbReference>
<feature type="domain" description="CoA-binding" evidence="2">
    <location>
        <begin position="186"/>
        <end position="272"/>
    </location>
</feature>
<dbReference type="Pfam" id="PF00549">
    <property type="entry name" value="Ligase_CoA"/>
    <property type="match status" value="1"/>
</dbReference>
<dbReference type="GO" id="GO:0009361">
    <property type="term" value="C:succinate-CoA ligase complex (ADP-forming)"/>
    <property type="evidence" value="ECO:0007669"/>
    <property type="project" value="TreeGrafter"/>
</dbReference>
<evidence type="ECO:0000313" key="4">
    <source>
        <dbReference type="Proteomes" id="UP000693738"/>
    </source>
</evidence>
<dbReference type="InterPro" id="IPR005811">
    <property type="entry name" value="SUCC_ACL_C"/>
</dbReference>
<dbReference type="InterPro" id="IPR003781">
    <property type="entry name" value="CoA-bd"/>
</dbReference>
<keyword evidence="1" id="KW-0547">Nucleotide-binding</keyword>
<organism evidence="3 4">
    <name type="scientific">Fusarium equiseti</name>
    <name type="common">Fusarium scirpi</name>
    <dbReference type="NCBI Taxonomy" id="61235"/>
    <lineage>
        <taxon>Eukaryota</taxon>
        <taxon>Fungi</taxon>
        <taxon>Dikarya</taxon>
        <taxon>Ascomycota</taxon>
        <taxon>Pezizomycotina</taxon>
        <taxon>Sordariomycetes</taxon>
        <taxon>Hypocreomycetidae</taxon>
        <taxon>Hypocreales</taxon>
        <taxon>Nectriaceae</taxon>
        <taxon>Fusarium</taxon>
        <taxon>Fusarium incarnatum-equiseti species complex</taxon>
    </lineage>
</organism>
<evidence type="ECO:0000256" key="1">
    <source>
        <dbReference type="ARBA" id="ARBA00022741"/>
    </source>
</evidence>
<dbReference type="InterPro" id="IPR016040">
    <property type="entry name" value="NAD(P)-bd_dom"/>
</dbReference>
<dbReference type="Pfam" id="PF02629">
    <property type="entry name" value="CoA_binding"/>
    <property type="match status" value="1"/>
</dbReference>
<evidence type="ECO:0000313" key="3">
    <source>
        <dbReference type="EMBL" id="CAG7559686.1"/>
    </source>
</evidence>
<dbReference type="GO" id="GO:0005739">
    <property type="term" value="C:mitochondrion"/>
    <property type="evidence" value="ECO:0007669"/>
    <property type="project" value="TreeGrafter"/>
</dbReference>
<sequence>MLILVAGVTGNLGQKMIDSLDSRGHQIRGLGRHPSKLDLSRRKKLESFIRSENYYDVPALDHACKGVDAVICVYAGIPELALEGQLLLLRAAERAGVKKYPIYFFTGVLAEVLFSLPGHGDFSPANNGVWDPERKTMDIWGTGEEIWHWTTERDAAEFTAAVIERDDAVEGGFWTLCSESGTLEQIAETYGKATKNATDTIAYGTKVLGGVTLNPDKETHLDLPLFGSVKDAAKELKPDVSAVFIRGALAAEAIIDAIEAEIPLIVSVAEHVPAHDMLRVHEVLRTQSKSRLVGPNGPGIIAPEQCRVGIMPYLQYKRGRIGIVSRSGTLSYEAVGATTELGLGQSLVVGVGGDLTPGTNFTDALKVFFEHEETEGIIMIGEIGGEAEIEAADLIAEYRRNTLNPKPIVGMIAGQSAPKRKIMGHAGAVQRSEMDVPATVKMKALEEAGVAVVGHAGALGQEIAQLLSGKPLPQVMPEIKPKIDIKQATEGGRRSYD</sequence>
<dbReference type="GO" id="GO:0006099">
    <property type="term" value="P:tricarboxylic acid cycle"/>
    <property type="evidence" value="ECO:0007669"/>
    <property type="project" value="TreeGrafter"/>
</dbReference>
<dbReference type="Pfam" id="PF13460">
    <property type="entry name" value="NAD_binding_10"/>
    <property type="match status" value="1"/>
</dbReference>
<protein>
    <recommendedName>
        <fullName evidence="2">CoA-binding domain-containing protein</fullName>
    </recommendedName>
</protein>